<name>A0A5B8YF27_9FLAO</name>
<keyword evidence="3" id="KW-0808">Transferase</keyword>
<accession>A0A5B8YF27</accession>
<dbReference type="OrthoDB" id="9811239at2"/>
<dbReference type="InterPro" id="IPR001296">
    <property type="entry name" value="Glyco_trans_1"/>
</dbReference>
<protein>
    <submittedName>
        <fullName evidence="3">Glycosyltransferase</fullName>
    </submittedName>
</protein>
<dbReference type="PANTHER" id="PTHR12526">
    <property type="entry name" value="GLYCOSYLTRANSFERASE"/>
    <property type="match status" value="1"/>
</dbReference>
<dbReference type="Proteomes" id="UP000321954">
    <property type="component" value="Chromosome"/>
</dbReference>
<dbReference type="EMBL" id="CP042476">
    <property type="protein sequence ID" value="QED36520.1"/>
    <property type="molecule type" value="Genomic_DNA"/>
</dbReference>
<dbReference type="RefSeq" id="WP_146830409.1">
    <property type="nucleotide sequence ID" value="NZ_CP042476.1"/>
</dbReference>
<proteinExistence type="predicted"/>
<dbReference type="KEGG" id="anp:FK178_01785"/>
<evidence type="ECO:0000313" key="4">
    <source>
        <dbReference type="Proteomes" id="UP000321954"/>
    </source>
</evidence>
<dbReference type="Pfam" id="PF13439">
    <property type="entry name" value="Glyco_transf_4"/>
    <property type="match status" value="1"/>
</dbReference>
<feature type="domain" description="Glycosyltransferase subfamily 4-like N-terminal" evidence="2">
    <location>
        <begin position="14"/>
        <end position="180"/>
    </location>
</feature>
<dbReference type="GO" id="GO:0016757">
    <property type="term" value="F:glycosyltransferase activity"/>
    <property type="evidence" value="ECO:0007669"/>
    <property type="project" value="InterPro"/>
</dbReference>
<evidence type="ECO:0000259" key="2">
    <source>
        <dbReference type="Pfam" id="PF13439"/>
    </source>
</evidence>
<keyword evidence="4" id="KW-1185">Reference proteome</keyword>
<sequence>MYTVLYLIDSLQTGGAEKSLVTIASKIKNLKPVFVYVYDGNLLEKKLREHEIEVYSLNIEREYHFTKAVEALLPLVKKINPDIIHSTLFNSDIIARKLKKRYPVILINSFVNNSYLQERYKKLSWFNKVKLFAFQQYDRFSASNVDLFISNSEAIKVSNASALKVSLDKIKVIHRGRDLSIYEDIETSQLYNLRSELSLSKETILLNVGRLLERKGQMDLLIAFKELTNSTNNIKLLIAGEGPYETTLREYISANGLDEKVLLLGNRADIPQLLNLADFFVFPSWFEGLPGSLIEAMMAGLPIIASDIPENLECVTQESAVIFKKGNSLDLLQKINWALENRDKMVDKAKTGKELARKKFDINLIVEEYEATYLNLIKNNSILPSKSIF</sequence>
<gene>
    <name evidence="3" type="ORF">FK178_01785</name>
</gene>
<dbReference type="Gene3D" id="3.40.50.2000">
    <property type="entry name" value="Glycogen Phosphorylase B"/>
    <property type="match status" value="2"/>
</dbReference>
<evidence type="ECO:0000313" key="3">
    <source>
        <dbReference type="EMBL" id="QED36520.1"/>
    </source>
</evidence>
<dbReference type="AlphaFoldDB" id="A0A5B8YF27"/>
<evidence type="ECO:0000259" key="1">
    <source>
        <dbReference type="Pfam" id="PF00534"/>
    </source>
</evidence>
<dbReference type="InterPro" id="IPR028098">
    <property type="entry name" value="Glyco_trans_4-like_N"/>
</dbReference>
<reference evidence="3 4" key="1">
    <citation type="submission" date="2019-08" db="EMBL/GenBank/DDBJ databases">
        <title>Antarcticibacterium arcticum sp. nov., a bacterium isolated from marine sediment of the Canadian Beaufort Sea.</title>
        <authorList>
            <person name="Lee Y.M."/>
            <person name="Baek K."/>
            <person name="Lee D.-H."/>
            <person name="Shin S.C."/>
            <person name="Jin Y.K."/>
            <person name="Park Y."/>
        </authorList>
    </citation>
    <scope>NUCLEOTIDE SEQUENCE [LARGE SCALE GENOMIC DNA]</scope>
    <source>
        <strain evidence="3 4">PAMC 28998</strain>
    </source>
</reference>
<feature type="domain" description="Glycosyl transferase family 1" evidence="1">
    <location>
        <begin position="198"/>
        <end position="352"/>
    </location>
</feature>
<dbReference type="Pfam" id="PF00534">
    <property type="entry name" value="Glycos_transf_1"/>
    <property type="match status" value="1"/>
</dbReference>
<dbReference type="SUPFAM" id="SSF53756">
    <property type="entry name" value="UDP-Glycosyltransferase/glycogen phosphorylase"/>
    <property type="match status" value="1"/>
</dbReference>
<organism evidence="3 4">
    <name type="scientific">Antarcticibacterium arcticum</name>
    <dbReference type="NCBI Taxonomy" id="2585771"/>
    <lineage>
        <taxon>Bacteria</taxon>
        <taxon>Pseudomonadati</taxon>
        <taxon>Bacteroidota</taxon>
        <taxon>Flavobacteriia</taxon>
        <taxon>Flavobacteriales</taxon>
        <taxon>Flavobacteriaceae</taxon>
        <taxon>Antarcticibacterium</taxon>
    </lineage>
</organism>